<accession>A0A0E9QRV6</accession>
<sequence>MNRFTDPIENKVWFYQGYNHGRNAHIYMSVHT</sequence>
<dbReference type="AlphaFoldDB" id="A0A0E9QRV6"/>
<dbReference type="EMBL" id="GBXM01089405">
    <property type="protein sequence ID" value="JAH19172.1"/>
    <property type="molecule type" value="Transcribed_RNA"/>
</dbReference>
<name>A0A0E9QRV6_ANGAN</name>
<reference evidence="1" key="2">
    <citation type="journal article" date="2015" name="Fish Shellfish Immunol.">
        <title>Early steps in the European eel (Anguilla anguilla)-Vibrio vulnificus interaction in the gills: Role of the RtxA13 toxin.</title>
        <authorList>
            <person name="Callol A."/>
            <person name="Pajuelo D."/>
            <person name="Ebbesson L."/>
            <person name="Teles M."/>
            <person name="MacKenzie S."/>
            <person name="Amaro C."/>
        </authorList>
    </citation>
    <scope>NUCLEOTIDE SEQUENCE</scope>
</reference>
<reference evidence="1" key="1">
    <citation type="submission" date="2014-11" db="EMBL/GenBank/DDBJ databases">
        <authorList>
            <person name="Amaro Gonzalez C."/>
        </authorList>
    </citation>
    <scope>NUCLEOTIDE SEQUENCE</scope>
</reference>
<organism evidence="1">
    <name type="scientific">Anguilla anguilla</name>
    <name type="common">European freshwater eel</name>
    <name type="synonym">Muraena anguilla</name>
    <dbReference type="NCBI Taxonomy" id="7936"/>
    <lineage>
        <taxon>Eukaryota</taxon>
        <taxon>Metazoa</taxon>
        <taxon>Chordata</taxon>
        <taxon>Craniata</taxon>
        <taxon>Vertebrata</taxon>
        <taxon>Euteleostomi</taxon>
        <taxon>Actinopterygii</taxon>
        <taxon>Neopterygii</taxon>
        <taxon>Teleostei</taxon>
        <taxon>Anguilliformes</taxon>
        <taxon>Anguillidae</taxon>
        <taxon>Anguilla</taxon>
    </lineage>
</organism>
<protein>
    <submittedName>
        <fullName evidence="1">Uncharacterized protein</fullName>
    </submittedName>
</protein>
<proteinExistence type="predicted"/>
<evidence type="ECO:0000313" key="1">
    <source>
        <dbReference type="EMBL" id="JAH19172.1"/>
    </source>
</evidence>